<dbReference type="InterPro" id="IPR009003">
    <property type="entry name" value="Peptidase_S1_PA"/>
</dbReference>
<dbReference type="PANTHER" id="PTHR24276">
    <property type="entry name" value="POLYSERASE-RELATED"/>
    <property type="match status" value="1"/>
</dbReference>
<evidence type="ECO:0000256" key="3">
    <source>
        <dbReference type="ARBA" id="ARBA00022801"/>
    </source>
</evidence>
<proteinExistence type="inferred from homology"/>
<name>A0A6M2E059_XENCH</name>
<dbReference type="GO" id="GO:0006508">
    <property type="term" value="P:proteolysis"/>
    <property type="evidence" value="ECO:0007669"/>
    <property type="project" value="UniProtKB-KW"/>
</dbReference>
<dbReference type="InterPro" id="IPR033116">
    <property type="entry name" value="TRYPSIN_SER"/>
</dbReference>
<accession>A0A6M2E059</accession>
<evidence type="ECO:0000256" key="1">
    <source>
        <dbReference type="ARBA" id="ARBA00007664"/>
    </source>
</evidence>
<dbReference type="InterPro" id="IPR001314">
    <property type="entry name" value="Peptidase_S1A"/>
</dbReference>
<evidence type="ECO:0000256" key="4">
    <source>
        <dbReference type="ARBA" id="ARBA00022825"/>
    </source>
</evidence>
<dbReference type="PRINTS" id="PR00722">
    <property type="entry name" value="CHYMOTRYPSIN"/>
</dbReference>
<dbReference type="PANTHER" id="PTHR24276:SF91">
    <property type="entry name" value="AT26814P-RELATED"/>
    <property type="match status" value="1"/>
</dbReference>
<organism evidence="9">
    <name type="scientific">Xenopsylla cheopis</name>
    <name type="common">Oriental rat flea</name>
    <name type="synonym">Pulex cheopis</name>
    <dbReference type="NCBI Taxonomy" id="163159"/>
    <lineage>
        <taxon>Eukaryota</taxon>
        <taxon>Metazoa</taxon>
        <taxon>Ecdysozoa</taxon>
        <taxon>Arthropoda</taxon>
        <taxon>Hexapoda</taxon>
        <taxon>Insecta</taxon>
        <taxon>Pterygota</taxon>
        <taxon>Neoptera</taxon>
        <taxon>Endopterygota</taxon>
        <taxon>Siphonaptera</taxon>
        <taxon>Pulicidae</taxon>
        <taxon>Xenopsyllinae</taxon>
        <taxon>Xenopsylla</taxon>
    </lineage>
</organism>
<keyword evidence="2 6" id="KW-0645">Protease</keyword>
<evidence type="ECO:0000256" key="2">
    <source>
        <dbReference type="ARBA" id="ARBA00022670"/>
    </source>
</evidence>
<dbReference type="Pfam" id="PF00089">
    <property type="entry name" value="Trypsin"/>
    <property type="match status" value="1"/>
</dbReference>
<feature type="signal peptide" evidence="7">
    <location>
        <begin position="1"/>
        <end position="15"/>
    </location>
</feature>
<sequence length="259" mass="28616">MKAVALLLCFTFASTLELQIPKFAWPWNSGSKIVGGQDVNINQIPYQVSVLHYNRHTCGGVILNNRHILTAAHCFDQVSNPREIQVRVGSSSAYHGGIIFDVKDIYIHDQYNDKTLDFDVAILTLAYGLRFDTNVQPAVLAADGYQPKANAEVIVSGWGKLSYQGPLPEQLQKVNLYIVDHDDCYVAYMENHELSERNICATVADGSKDACSGDSGGPLTEDGVVVGIVSWGVRCAEPDYPGVYSSIGYFRKWILEHTK</sequence>
<keyword evidence="5" id="KW-1015">Disulfide bond</keyword>
<dbReference type="CDD" id="cd00190">
    <property type="entry name" value="Tryp_SPc"/>
    <property type="match status" value="1"/>
</dbReference>
<dbReference type="InterPro" id="IPR001254">
    <property type="entry name" value="Trypsin_dom"/>
</dbReference>
<dbReference type="PROSITE" id="PS00134">
    <property type="entry name" value="TRYPSIN_HIS"/>
    <property type="match status" value="1"/>
</dbReference>
<dbReference type="EMBL" id="GIIL01007987">
    <property type="protein sequence ID" value="NOV51713.1"/>
    <property type="molecule type" value="Transcribed_RNA"/>
</dbReference>
<dbReference type="PROSITE" id="PS50240">
    <property type="entry name" value="TRYPSIN_DOM"/>
    <property type="match status" value="1"/>
</dbReference>
<feature type="domain" description="Peptidase S1" evidence="8">
    <location>
        <begin position="33"/>
        <end position="259"/>
    </location>
</feature>
<feature type="chain" id="PRO_5027076185" evidence="7">
    <location>
        <begin position="16"/>
        <end position="259"/>
    </location>
</feature>
<dbReference type="Gene3D" id="2.40.10.10">
    <property type="entry name" value="Trypsin-like serine proteases"/>
    <property type="match status" value="1"/>
</dbReference>
<keyword evidence="3 6" id="KW-0378">Hydrolase</keyword>
<protein>
    <submittedName>
        <fullName evidence="9">Putative trypsin-like serine protease</fullName>
    </submittedName>
</protein>
<dbReference type="SMART" id="SM00020">
    <property type="entry name" value="Tryp_SPc"/>
    <property type="match status" value="1"/>
</dbReference>
<dbReference type="SUPFAM" id="SSF50494">
    <property type="entry name" value="Trypsin-like serine proteases"/>
    <property type="match status" value="1"/>
</dbReference>
<comment type="similarity">
    <text evidence="1">Belongs to the peptidase S1 family.</text>
</comment>
<dbReference type="FunFam" id="2.40.10.10:FF:000034">
    <property type="entry name" value="Eupolytin"/>
    <property type="match status" value="1"/>
</dbReference>
<dbReference type="AlphaFoldDB" id="A0A6M2E059"/>
<dbReference type="GO" id="GO:0004252">
    <property type="term" value="F:serine-type endopeptidase activity"/>
    <property type="evidence" value="ECO:0007669"/>
    <property type="project" value="InterPro"/>
</dbReference>
<keyword evidence="4 6" id="KW-0720">Serine protease</keyword>
<dbReference type="PROSITE" id="PS00135">
    <property type="entry name" value="TRYPSIN_SER"/>
    <property type="match status" value="1"/>
</dbReference>
<evidence type="ECO:0000313" key="9">
    <source>
        <dbReference type="EMBL" id="NOV51713.1"/>
    </source>
</evidence>
<dbReference type="InterPro" id="IPR018114">
    <property type="entry name" value="TRYPSIN_HIS"/>
</dbReference>
<keyword evidence="7" id="KW-0732">Signal</keyword>
<dbReference type="InterPro" id="IPR050430">
    <property type="entry name" value="Peptidase_S1"/>
</dbReference>
<evidence type="ECO:0000256" key="6">
    <source>
        <dbReference type="RuleBase" id="RU363034"/>
    </source>
</evidence>
<evidence type="ECO:0000256" key="5">
    <source>
        <dbReference type="ARBA" id="ARBA00023157"/>
    </source>
</evidence>
<dbReference type="InterPro" id="IPR043504">
    <property type="entry name" value="Peptidase_S1_PA_chymotrypsin"/>
</dbReference>
<evidence type="ECO:0000256" key="7">
    <source>
        <dbReference type="SAM" id="SignalP"/>
    </source>
</evidence>
<evidence type="ECO:0000259" key="8">
    <source>
        <dbReference type="PROSITE" id="PS50240"/>
    </source>
</evidence>
<reference evidence="9" key="1">
    <citation type="submission" date="2020-03" db="EMBL/GenBank/DDBJ databases">
        <title>Transcriptomic Profiling of the Digestive Tract of the Rat Flea, Xenopsylla cheopis, Following Blood Feeding and Infection with Yersinia pestis.</title>
        <authorList>
            <person name="Bland D.M."/>
            <person name="Martens C.A."/>
            <person name="Virtaneva K."/>
            <person name="Kanakabandi K."/>
            <person name="Long D."/>
            <person name="Rosenke R."/>
            <person name="Saturday G.A."/>
            <person name="Hoyt F.H."/>
            <person name="Bruno D.P."/>
            <person name="Ribeiro J.M.C."/>
            <person name="Hinnebusch J."/>
        </authorList>
    </citation>
    <scope>NUCLEOTIDE SEQUENCE</scope>
</reference>